<dbReference type="Ensembl" id="ENSACOT00000022824.1">
    <property type="protein sequence ID" value="ENSACOP00000022047.1"/>
    <property type="gene ID" value="ENSACOG00000015042.1"/>
</dbReference>
<evidence type="ECO:0000256" key="1">
    <source>
        <dbReference type="SAM" id="MobiDB-lite"/>
    </source>
</evidence>
<dbReference type="AlphaFoldDB" id="A0A8B9GE39"/>
<feature type="compositionally biased region" description="Pro residues" evidence="1">
    <location>
        <begin position="54"/>
        <end position="65"/>
    </location>
</feature>
<feature type="compositionally biased region" description="Low complexity" evidence="1">
    <location>
        <begin position="66"/>
        <end position="89"/>
    </location>
</feature>
<reference evidence="2" key="1">
    <citation type="submission" date="2025-08" db="UniProtKB">
        <authorList>
            <consortium name="Ensembl"/>
        </authorList>
    </citation>
    <scope>IDENTIFICATION</scope>
</reference>
<feature type="region of interest" description="Disordered" evidence="1">
    <location>
        <begin position="1"/>
        <end position="168"/>
    </location>
</feature>
<evidence type="ECO:0000313" key="2">
    <source>
        <dbReference type="Ensembl" id="ENSACOP00000022047.1"/>
    </source>
</evidence>
<accession>A0A8B9GE39</accession>
<protein>
    <submittedName>
        <fullName evidence="2">Uncharacterized protein</fullName>
    </submittedName>
</protein>
<keyword evidence="3" id="KW-1185">Reference proteome</keyword>
<sequence>MRRLRRLHHPPHDHPLQRQRVRRAHQPLQDLVHGGCSGHIGRAAAAGRLRPQRRPPPPPHGPSSAPPSYAARAAAAAASAPFSCSVSPALHPGGGGGSPSLFPPSPAEAAPRPQRRPLNTPPLTRKLSSTNRKPVCQPERALCTRQPATARPSPCWGADQWGVRTGRG</sequence>
<reference evidence="2" key="2">
    <citation type="submission" date="2025-09" db="UniProtKB">
        <authorList>
            <consortium name="Ensembl"/>
        </authorList>
    </citation>
    <scope>IDENTIFICATION</scope>
</reference>
<name>A0A8B9GE39_9PSIT</name>
<organism evidence="2 3">
    <name type="scientific">Amazona collaria</name>
    <name type="common">yellow-billed parrot</name>
    <dbReference type="NCBI Taxonomy" id="241587"/>
    <lineage>
        <taxon>Eukaryota</taxon>
        <taxon>Metazoa</taxon>
        <taxon>Chordata</taxon>
        <taxon>Craniata</taxon>
        <taxon>Vertebrata</taxon>
        <taxon>Euteleostomi</taxon>
        <taxon>Archelosauria</taxon>
        <taxon>Archosauria</taxon>
        <taxon>Dinosauria</taxon>
        <taxon>Saurischia</taxon>
        <taxon>Theropoda</taxon>
        <taxon>Coelurosauria</taxon>
        <taxon>Aves</taxon>
        <taxon>Neognathae</taxon>
        <taxon>Neoaves</taxon>
        <taxon>Telluraves</taxon>
        <taxon>Australaves</taxon>
        <taxon>Psittaciformes</taxon>
        <taxon>Psittacidae</taxon>
        <taxon>Amazona</taxon>
    </lineage>
</organism>
<evidence type="ECO:0000313" key="3">
    <source>
        <dbReference type="Proteomes" id="UP000694522"/>
    </source>
</evidence>
<proteinExistence type="predicted"/>
<dbReference type="Proteomes" id="UP000694522">
    <property type="component" value="Unplaced"/>
</dbReference>